<protein>
    <submittedName>
        <fullName evidence="2">Uncharacterized protein</fullName>
    </submittedName>
</protein>
<evidence type="ECO:0000313" key="2">
    <source>
        <dbReference type="EMBL" id="PUZ75190.1"/>
    </source>
</evidence>
<dbReference type="Gramene" id="PUZ75190">
    <property type="protein sequence ID" value="PUZ75190"/>
    <property type="gene ID" value="GQ55_1G130600"/>
</dbReference>
<keyword evidence="3" id="KW-1185">Reference proteome</keyword>
<keyword evidence="1" id="KW-0732">Signal</keyword>
<feature type="signal peptide" evidence="1">
    <location>
        <begin position="1"/>
        <end position="26"/>
    </location>
</feature>
<evidence type="ECO:0000313" key="3">
    <source>
        <dbReference type="Proteomes" id="UP000244336"/>
    </source>
</evidence>
<evidence type="ECO:0000256" key="1">
    <source>
        <dbReference type="SAM" id="SignalP"/>
    </source>
</evidence>
<sequence>MVDSTSRLHACFSILLALLFVKYFSPIELRNSCCTIHVFYRKSHREILLRCGEFCRDQN</sequence>
<gene>
    <name evidence="2" type="ORF">GQ55_1G130600</name>
</gene>
<dbReference type="Proteomes" id="UP000244336">
    <property type="component" value="Chromosome 1"/>
</dbReference>
<name>A0A2T7F531_9POAL</name>
<dbReference type="AlphaFoldDB" id="A0A2T7F531"/>
<organism evidence="2 3">
    <name type="scientific">Panicum hallii var. hallii</name>
    <dbReference type="NCBI Taxonomy" id="1504633"/>
    <lineage>
        <taxon>Eukaryota</taxon>
        <taxon>Viridiplantae</taxon>
        <taxon>Streptophyta</taxon>
        <taxon>Embryophyta</taxon>
        <taxon>Tracheophyta</taxon>
        <taxon>Spermatophyta</taxon>
        <taxon>Magnoliopsida</taxon>
        <taxon>Liliopsida</taxon>
        <taxon>Poales</taxon>
        <taxon>Poaceae</taxon>
        <taxon>PACMAD clade</taxon>
        <taxon>Panicoideae</taxon>
        <taxon>Panicodae</taxon>
        <taxon>Paniceae</taxon>
        <taxon>Panicinae</taxon>
        <taxon>Panicum</taxon>
        <taxon>Panicum sect. Panicum</taxon>
    </lineage>
</organism>
<dbReference type="EMBL" id="CM009749">
    <property type="protein sequence ID" value="PUZ75190.1"/>
    <property type="molecule type" value="Genomic_DNA"/>
</dbReference>
<reference evidence="2 3" key="1">
    <citation type="submission" date="2018-04" db="EMBL/GenBank/DDBJ databases">
        <title>WGS assembly of Panicum hallii var. hallii HAL2.</title>
        <authorList>
            <person name="Lovell J."/>
            <person name="Jenkins J."/>
            <person name="Lowry D."/>
            <person name="Mamidi S."/>
            <person name="Sreedasyam A."/>
            <person name="Weng X."/>
            <person name="Barry K."/>
            <person name="Bonette J."/>
            <person name="Campitelli B."/>
            <person name="Daum C."/>
            <person name="Gordon S."/>
            <person name="Gould B."/>
            <person name="Lipzen A."/>
            <person name="MacQueen A."/>
            <person name="Palacio-Mejia J."/>
            <person name="Plott C."/>
            <person name="Shakirov E."/>
            <person name="Shu S."/>
            <person name="Yoshinaga Y."/>
            <person name="Zane M."/>
            <person name="Rokhsar D."/>
            <person name="Grimwood J."/>
            <person name="Schmutz J."/>
            <person name="Juenger T."/>
        </authorList>
    </citation>
    <scope>NUCLEOTIDE SEQUENCE [LARGE SCALE GENOMIC DNA]</scope>
    <source>
        <strain evidence="3">cv. HAL2</strain>
    </source>
</reference>
<proteinExistence type="predicted"/>
<feature type="chain" id="PRO_5015625959" evidence="1">
    <location>
        <begin position="27"/>
        <end position="59"/>
    </location>
</feature>
<accession>A0A2T7F531</accession>